<keyword evidence="3" id="KW-0479">Metal-binding</keyword>
<name>A0AAJ1EEU5_RHILE</name>
<protein>
    <submittedName>
        <fullName evidence="7">Cytochrome P450</fullName>
    </submittedName>
</protein>
<dbReference type="GO" id="GO:0005506">
    <property type="term" value="F:iron ion binding"/>
    <property type="evidence" value="ECO:0007669"/>
    <property type="project" value="InterPro"/>
</dbReference>
<evidence type="ECO:0000256" key="4">
    <source>
        <dbReference type="ARBA" id="ARBA00023002"/>
    </source>
</evidence>
<keyword evidence="5" id="KW-0408">Iron</keyword>
<dbReference type="InterPro" id="IPR036396">
    <property type="entry name" value="Cyt_P450_sf"/>
</dbReference>
<dbReference type="PANTHER" id="PTHR24291">
    <property type="entry name" value="CYTOCHROME P450 FAMILY 4"/>
    <property type="match status" value="1"/>
</dbReference>
<proteinExistence type="inferred from homology"/>
<organism evidence="7 8">
    <name type="scientific">Rhizobium leguminosarum</name>
    <dbReference type="NCBI Taxonomy" id="384"/>
    <lineage>
        <taxon>Bacteria</taxon>
        <taxon>Pseudomonadati</taxon>
        <taxon>Pseudomonadota</taxon>
        <taxon>Alphaproteobacteria</taxon>
        <taxon>Hyphomicrobiales</taxon>
        <taxon>Rhizobiaceae</taxon>
        <taxon>Rhizobium/Agrobacterium group</taxon>
        <taxon>Rhizobium</taxon>
    </lineage>
</organism>
<dbReference type="GO" id="GO:0020037">
    <property type="term" value="F:heme binding"/>
    <property type="evidence" value="ECO:0007669"/>
    <property type="project" value="InterPro"/>
</dbReference>
<dbReference type="GO" id="GO:0016705">
    <property type="term" value="F:oxidoreductase activity, acting on paired donors, with incorporation or reduction of molecular oxygen"/>
    <property type="evidence" value="ECO:0007669"/>
    <property type="project" value="InterPro"/>
</dbReference>
<dbReference type="InterPro" id="IPR001128">
    <property type="entry name" value="Cyt_P450"/>
</dbReference>
<reference evidence="7" key="1">
    <citation type="submission" date="2020-04" db="EMBL/GenBank/DDBJ databases">
        <title>Global-level population genomics supports evidence of horizontal gene transfer on evolution of Rhizobia in Lentils.</title>
        <authorList>
            <person name="Gai Y."/>
            <person name="Cook D."/>
            <person name="Riely B."/>
        </authorList>
    </citation>
    <scope>NUCLEOTIDE SEQUENCE</scope>
    <source>
        <strain evidence="7">Derici101B</strain>
    </source>
</reference>
<comment type="caution">
    <text evidence="7">The sequence shown here is derived from an EMBL/GenBank/DDBJ whole genome shotgun (WGS) entry which is preliminary data.</text>
</comment>
<dbReference type="SUPFAM" id="SSF48264">
    <property type="entry name" value="Cytochrome P450"/>
    <property type="match status" value="1"/>
</dbReference>
<dbReference type="GO" id="GO:0004497">
    <property type="term" value="F:monooxygenase activity"/>
    <property type="evidence" value="ECO:0007669"/>
    <property type="project" value="UniProtKB-KW"/>
</dbReference>
<dbReference type="EMBL" id="JAAXEP010000007">
    <property type="protein sequence ID" value="MBY5629605.1"/>
    <property type="molecule type" value="Genomic_DNA"/>
</dbReference>
<gene>
    <name evidence="7" type="ORF">HFO42_16065</name>
</gene>
<evidence type="ECO:0000256" key="5">
    <source>
        <dbReference type="ARBA" id="ARBA00023004"/>
    </source>
</evidence>
<keyword evidence="2" id="KW-0349">Heme</keyword>
<evidence type="ECO:0000256" key="1">
    <source>
        <dbReference type="ARBA" id="ARBA00010617"/>
    </source>
</evidence>
<dbReference type="RefSeq" id="WP_222260909.1">
    <property type="nucleotide sequence ID" value="NZ_JAAXEB010000007.1"/>
</dbReference>
<evidence type="ECO:0000256" key="6">
    <source>
        <dbReference type="ARBA" id="ARBA00023033"/>
    </source>
</evidence>
<dbReference type="AlphaFoldDB" id="A0AAJ1EEU5"/>
<accession>A0AAJ1EEU5</accession>
<evidence type="ECO:0000256" key="3">
    <source>
        <dbReference type="ARBA" id="ARBA00022723"/>
    </source>
</evidence>
<evidence type="ECO:0000313" key="7">
    <source>
        <dbReference type="EMBL" id="MBY5629605.1"/>
    </source>
</evidence>
<dbReference type="Gene3D" id="1.10.630.10">
    <property type="entry name" value="Cytochrome P450"/>
    <property type="match status" value="1"/>
</dbReference>
<keyword evidence="6" id="KW-0503">Monooxygenase</keyword>
<dbReference type="InterPro" id="IPR050196">
    <property type="entry name" value="Cytochrome_P450_Monoox"/>
</dbReference>
<dbReference type="Proteomes" id="UP000825699">
    <property type="component" value="Unassembled WGS sequence"/>
</dbReference>
<evidence type="ECO:0000256" key="2">
    <source>
        <dbReference type="ARBA" id="ARBA00022617"/>
    </source>
</evidence>
<evidence type="ECO:0000313" key="8">
    <source>
        <dbReference type="Proteomes" id="UP000825699"/>
    </source>
</evidence>
<dbReference type="PANTHER" id="PTHR24291:SF50">
    <property type="entry name" value="BIFUNCTIONAL ALBAFLAVENONE MONOOXYGENASE_TERPENE SYNTHASE"/>
    <property type="match status" value="1"/>
</dbReference>
<comment type="similarity">
    <text evidence="1">Belongs to the cytochrome P450 family.</text>
</comment>
<keyword evidence="4" id="KW-0560">Oxidoreductase</keyword>
<dbReference type="Pfam" id="PF00067">
    <property type="entry name" value="p450"/>
    <property type="match status" value="1"/>
</dbReference>
<sequence>MNSRSQAVFSNARPDGFARINRASWIDTLRVVAAVMVPTAAKGVIIRRPIMERLAQRQGLDISAVRQMQRLVKKYGRAPLLLSIPFRPQLLILDPADVSTVLHCSPQPFATATWEKRAALAHFEPKNVLITDASRRAELRPIHEHALASADRLHPSSARFKTIVDSELPEILDGIGADRPNELDWSAFSQAWFRIVRRTVLGDRARNDVTLTKTLNDLRSRANWAFAASIDRRKLRQFQQQLGQYLRQPEEGSLIGRLPKGSDFDLESQVAQWLFAFDAAGIAVFRTLALLACHPSYWAKAVDEVKDPELDRPFTRSCLLEALRLWPTTPVILRELTEDIKSGDRTVVRGTGVIIFAPFFHRDPELAHANRMEPSIWGPNDTLPAVGFVPFSAGGAICPAHNLVPAIASFAIGALLSEADITLLQPSLTVDDLPGTLNHFDIRLRLSKRPVKARAPHAAAGFPPH</sequence>